<keyword evidence="10" id="KW-1185">Reference proteome</keyword>
<evidence type="ECO:0000313" key="10">
    <source>
        <dbReference type="Proteomes" id="UP000247810"/>
    </source>
</evidence>
<feature type="transmembrane region" description="Helical" evidence="8">
    <location>
        <begin position="172"/>
        <end position="195"/>
    </location>
</feature>
<feature type="transmembrane region" description="Helical" evidence="8">
    <location>
        <begin position="497"/>
        <end position="521"/>
    </location>
</feature>
<keyword evidence="5 8" id="KW-1133">Transmembrane helix</keyword>
<reference evidence="9 10" key="1">
    <citation type="submission" date="2018-02" db="EMBL/GenBank/DDBJ databases">
        <title>The genomes of Aspergillus section Nigri reveals drivers in fungal speciation.</title>
        <authorList>
            <consortium name="DOE Joint Genome Institute"/>
            <person name="Vesth T.C."/>
            <person name="Nybo J."/>
            <person name="Theobald S."/>
            <person name="Brandl J."/>
            <person name="Frisvad J.C."/>
            <person name="Nielsen K.F."/>
            <person name="Lyhne E.K."/>
            <person name="Kogle M.E."/>
            <person name="Kuo A."/>
            <person name="Riley R."/>
            <person name="Clum A."/>
            <person name="Nolan M."/>
            <person name="Lipzen A."/>
            <person name="Salamov A."/>
            <person name="Henrissat B."/>
            <person name="Wiebenga A."/>
            <person name="De vries R.P."/>
            <person name="Grigoriev I.V."/>
            <person name="Mortensen U.H."/>
            <person name="Andersen M.R."/>
            <person name="Baker S.E."/>
        </authorList>
    </citation>
    <scope>NUCLEOTIDE SEQUENCE [LARGE SCALE GENOMIC DNA]</scope>
    <source>
        <strain evidence="9 10">CBS 707.79</strain>
    </source>
</reference>
<keyword evidence="6 8" id="KW-0472">Membrane</keyword>
<comment type="similarity">
    <text evidence="2">Belongs to the major facilitator superfamily. Proton-dependent oligopeptide transporter (POT/PTR) (TC 2.A.17) family.</text>
</comment>
<dbReference type="STRING" id="1448320.A0A319DP70"/>
<evidence type="ECO:0000256" key="8">
    <source>
        <dbReference type="SAM" id="Phobius"/>
    </source>
</evidence>
<evidence type="ECO:0000256" key="3">
    <source>
        <dbReference type="ARBA" id="ARBA00022448"/>
    </source>
</evidence>
<dbReference type="FunFam" id="1.20.1250.20:FF:000085">
    <property type="entry name" value="MFS peptide transporter Ptr2"/>
    <property type="match status" value="1"/>
</dbReference>
<feature type="compositionally biased region" description="Polar residues" evidence="7">
    <location>
        <begin position="609"/>
        <end position="623"/>
    </location>
</feature>
<dbReference type="GO" id="GO:0005886">
    <property type="term" value="C:plasma membrane"/>
    <property type="evidence" value="ECO:0007669"/>
    <property type="project" value="UniProtKB-ARBA"/>
</dbReference>
<evidence type="ECO:0000313" key="9">
    <source>
        <dbReference type="EMBL" id="PYH98434.1"/>
    </source>
</evidence>
<evidence type="ECO:0000256" key="4">
    <source>
        <dbReference type="ARBA" id="ARBA00022692"/>
    </source>
</evidence>
<gene>
    <name evidence="9" type="ORF">BO71DRAFT_371095</name>
</gene>
<protein>
    <submittedName>
        <fullName evidence="9">MFS peptide transporter</fullName>
    </submittedName>
</protein>
<dbReference type="SUPFAM" id="SSF103473">
    <property type="entry name" value="MFS general substrate transporter"/>
    <property type="match status" value="1"/>
</dbReference>
<dbReference type="PANTHER" id="PTHR11654">
    <property type="entry name" value="OLIGOPEPTIDE TRANSPORTER-RELATED"/>
    <property type="match status" value="1"/>
</dbReference>
<dbReference type="VEuPathDB" id="FungiDB:BO71DRAFT_371095"/>
<feature type="transmembrane region" description="Helical" evidence="8">
    <location>
        <begin position="291"/>
        <end position="312"/>
    </location>
</feature>
<feature type="region of interest" description="Disordered" evidence="7">
    <location>
        <begin position="597"/>
        <end position="623"/>
    </location>
</feature>
<feature type="transmembrane region" description="Helical" evidence="8">
    <location>
        <begin position="422"/>
        <end position="442"/>
    </location>
</feature>
<name>A0A319DP70_9EURO</name>
<dbReference type="AlphaFoldDB" id="A0A319DP70"/>
<feature type="transmembrane region" description="Helical" evidence="8">
    <location>
        <begin position="454"/>
        <end position="477"/>
    </location>
</feature>
<dbReference type="Pfam" id="PF00854">
    <property type="entry name" value="PTR2"/>
    <property type="match status" value="1"/>
</dbReference>
<feature type="transmembrane region" description="Helical" evidence="8">
    <location>
        <begin position="146"/>
        <end position="166"/>
    </location>
</feature>
<organism evidence="9 10">
    <name type="scientific">Aspergillus ellipticus CBS 707.79</name>
    <dbReference type="NCBI Taxonomy" id="1448320"/>
    <lineage>
        <taxon>Eukaryota</taxon>
        <taxon>Fungi</taxon>
        <taxon>Dikarya</taxon>
        <taxon>Ascomycota</taxon>
        <taxon>Pezizomycotina</taxon>
        <taxon>Eurotiomycetes</taxon>
        <taxon>Eurotiomycetidae</taxon>
        <taxon>Eurotiales</taxon>
        <taxon>Aspergillaceae</taxon>
        <taxon>Aspergillus</taxon>
        <taxon>Aspergillus subgen. Circumdati</taxon>
    </lineage>
</organism>
<dbReference type="Proteomes" id="UP000247810">
    <property type="component" value="Unassembled WGS sequence"/>
</dbReference>
<comment type="subcellular location">
    <subcellularLocation>
        <location evidence="1">Membrane</location>
        <topology evidence="1">Multi-pass membrane protein</topology>
    </subcellularLocation>
</comment>
<proteinExistence type="inferred from homology"/>
<dbReference type="InterPro" id="IPR000109">
    <property type="entry name" value="POT_fam"/>
</dbReference>
<accession>A0A319DP70</accession>
<dbReference type="OrthoDB" id="8904098at2759"/>
<feature type="transmembrane region" description="Helical" evidence="8">
    <location>
        <begin position="207"/>
        <end position="224"/>
    </location>
</feature>
<keyword evidence="3" id="KW-0813">Transport</keyword>
<feature type="transmembrane region" description="Helical" evidence="8">
    <location>
        <begin position="533"/>
        <end position="554"/>
    </location>
</feature>
<evidence type="ECO:0000256" key="2">
    <source>
        <dbReference type="ARBA" id="ARBA00005982"/>
    </source>
</evidence>
<evidence type="ECO:0000256" key="7">
    <source>
        <dbReference type="SAM" id="MobiDB-lite"/>
    </source>
</evidence>
<feature type="transmembrane region" description="Helical" evidence="8">
    <location>
        <begin position="560"/>
        <end position="581"/>
    </location>
</feature>
<evidence type="ECO:0000256" key="6">
    <source>
        <dbReference type="ARBA" id="ARBA00023136"/>
    </source>
</evidence>
<evidence type="ECO:0000256" key="1">
    <source>
        <dbReference type="ARBA" id="ARBA00004141"/>
    </source>
</evidence>
<dbReference type="GO" id="GO:0071916">
    <property type="term" value="F:dipeptide transmembrane transporter activity"/>
    <property type="evidence" value="ECO:0007669"/>
    <property type="project" value="UniProtKB-ARBA"/>
</dbReference>
<dbReference type="Gene3D" id="1.20.1250.20">
    <property type="entry name" value="MFS general substrate transporter like domains"/>
    <property type="match status" value="1"/>
</dbReference>
<evidence type="ECO:0000256" key="5">
    <source>
        <dbReference type="ARBA" id="ARBA00022989"/>
    </source>
</evidence>
<sequence>MPERLQITDRAPLPSPLAATANETHVADVIVPGHVTAEVAHVSTGTDPEKTGYEVDAQPLENEEYPVPTEEEVRTLRKVPANLPIVAYSLCLVEFAERASYYGAQTVYSNFIEFPLPKGGNGAGAPPRGTQETAGALGMGLQASDALVLLFSFLAYVIPIFGGWWADVSVGRYKAICVGVAICGIAHIIQIIGAIPKVLQEGEKHSAPPFIIGLLLLALGAGIFKPNIAPTVLDQYRHQKQYTKVMKSGEKVIVDPELTATRTMLIFYGVVNVGAFYMLATTYAEKYVGYWLVFLLAGIIYFLLPIVLAAVYKKTYRQSPSGNSDLAKALKITMTALRENKYQVWRKNFFHAAKPSVLAAKGIQVDWTDKLVDDVRRTLEATEVFFYFPIYNLNDGGIGSVSTNQGASMVTNGAPNDLLNNFNPLTIIVAVPIVDYFIYPLLNRYNIPFKRITRITFGFGLAALAGLAGALVQWRVYKTSPCGYYASSCAEVAPISIWWQLVNTILSALSEILCNVTAYELAYARSPPSMRGLVMAIFLFMTALSSALGEILVPVTVDPYLIWIWGAPAVALALQMILFWFRFKHLNDDEFMIDSADYDESESRDEETPIQTTEITKTSQDEK</sequence>
<feature type="transmembrane region" description="Helical" evidence="8">
    <location>
        <begin position="265"/>
        <end position="284"/>
    </location>
</feature>
<dbReference type="InterPro" id="IPR036259">
    <property type="entry name" value="MFS_trans_sf"/>
</dbReference>
<keyword evidence="4 8" id="KW-0812">Transmembrane</keyword>
<dbReference type="EMBL" id="KZ825811">
    <property type="protein sequence ID" value="PYH98434.1"/>
    <property type="molecule type" value="Genomic_DNA"/>
</dbReference>